<dbReference type="RefSeq" id="WP_075025305.1">
    <property type="nucleotide sequence ID" value="NZ_FONR01000001.1"/>
</dbReference>
<dbReference type="Proteomes" id="UP000181942">
    <property type="component" value="Unassembled WGS sequence"/>
</dbReference>
<gene>
    <name evidence="1" type="ORF">SAMN02787118_10157</name>
</gene>
<dbReference type="AlphaFoldDB" id="A0A1I1YW90"/>
<dbReference type="EMBL" id="FONR01000001">
    <property type="protein sequence ID" value="SFE23864.1"/>
    <property type="molecule type" value="Genomic_DNA"/>
</dbReference>
<evidence type="ECO:0000313" key="1">
    <source>
        <dbReference type="EMBL" id="SFE23864.1"/>
    </source>
</evidence>
<evidence type="ECO:0000313" key="2">
    <source>
        <dbReference type="Proteomes" id="UP000181942"/>
    </source>
</evidence>
<proteinExistence type="predicted"/>
<name>A0A1I1YW90_9ACTN</name>
<sequence>MTIARQLATIDRLCSQDFPVEHGGSFGSPGGPGFHLVELERCAGFGEGDDGEREEQIEAWREGLAQRLADRWGEQGHMSLDGVFLRAQQGDEHIPEPWASLGAHVRNVYVWHAQGHGRWIALGISGPGVDQGFSLLALVTEIDPP</sequence>
<dbReference type="OrthoDB" id="3478947at2"/>
<organism evidence="1 2">
    <name type="scientific">Streptomyces mirabilis</name>
    <dbReference type="NCBI Taxonomy" id="68239"/>
    <lineage>
        <taxon>Bacteria</taxon>
        <taxon>Bacillati</taxon>
        <taxon>Actinomycetota</taxon>
        <taxon>Actinomycetes</taxon>
        <taxon>Kitasatosporales</taxon>
        <taxon>Streptomycetaceae</taxon>
        <taxon>Streptomyces</taxon>
    </lineage>
</organism>
<protein>
    <submittedName>
        <fullName evidence="1">Uncharacterized protein</fullName>
    </submittedName>
</protein>
<reference evidence="1 2" key="1">
    <citation type="submission" date="2016-10" db="EMBL/GenBank/DDBJ databases">
        <authorList>
            <person name="de Groot N.N."/>
        </authorList>
    </citation>
    <scope>NUCLEOTIDE SEQUENCE [LARGE SCALE GENOMIC DNA]</scope>
    <source>
        <strain evidence="1 2">OK461</strain>
    </source>
</reference>
<accession>A0A1I1YW90</accession>